<sequence>MLHRRHHPTTTLLLRRRHYSQMKFCVEGWRNAKKEKESDLSCDDVAISELVAKIKPRAPELLMGSKLYSTAIDIWSHG</sequence>
<proteinExistence type="predicted"/>
<reference evidence="1 2" key="2">
    <citation type="journal article" date="2022" name="Mol. Ecol. Resour.">
        <title>The genomes of chicory, endive, great burdock and yacon provide insights into Asteraceae paleo-polyploidization history and plant inulin production.</title>
        <authorList>
            <person name="Fan W."/>
            <person name="Wang S."/>
            <person name="Wang H."/>
            <person name="Wang A."/>
            <person name="Jiang F."/>
            <person name="Liu H."/>
            <person name="Zhao H."/>
            <person name="Xu D."/>
            <person name="Zhang Y."/>
        </authorList>
    </citation>
    <scope>NUCLEOTIDE SEQUENCE [LARGE SCALE GENOMIC DNA]</scope>
    <source>
        <strain evidence="2">cv. Yunnan</strain>
        <tissue evidence="1">Leaves</tissue>
    </source>
</reference>
<reference evidence="2" key="1">
    <citation type="journal article" date="2022" name="Mol. Ecol. Resour.">
        <title>The genomes of chicory, endive, great burdock and yacon provide insights into Asteraceae palaeo-polyploidization history and plant inulin production.</title>
        <authorList>
            <person name="Fan W."/>
            <person name="Wang S."/>
            <person name="Wang H."/>
            <person name="Wang A."/>
            <person name="Jiang F."/>
            <person name="Liu H."/>
            <person name="Zhao H."/>
            <person name="Xu D."/>
            <person name="Zhang Y."/>
        </authorList>
    </citation>
    <scope>NUCLEOTIDE SEQUENCE [LARGE SCALE GENOMIC DNA]</scope>
    <source>
        <strain evidence="2">cv. Yunnan</strain>
    </source>
</reference>
<name>A0ACB9HXL5_9ASTR</name>
<gene>
    <name evidence="1" type="ORF">L1987_35170</name>
</gene>
<keyword evidence="2" id="KW-1185">Reference proteome</keyword>
<protein>
    <submittedName>
        <fullName evidence="1">Uncharacterized protein</fullName>
    </submittedName>
</protein>
<dbReference type="EMBL" id="CM042028">
    <property type="protein sequence ID" value="KAI3799865.1"/>
    <property type="molecule type" value="Genomic_DNA"/>
</dbReference>
<dbReference type="Proteomes" id="UP001056120">
    <property type="component" value="Linkage Group LG11"/>
</dbReference>
<comment type="caution">
    <text evidence="1">The sequence shown here is derived from an EMBL/GenBank/DDBJ whole genome shotgun (WGS) entry which is preliminary data.</text>
</comment>
<evidence type="ECO:0000313" key="1">
    <source>
        <dbReference type="EMBL" id="KAI3799865.1"/>
    </source>
</evidence>
<accession>A0ACB9HXL5</accession>
<organism evidence="1 2">
    <name type="scientific">Smallanthus sonchifolius</name>
    <dbReference type="NCBI Taxonomy" id="185202"/>
    <lineage>
        <taxon>Eukaryota</taxon>
        <taxon>Viridiplantae</taxon>
        <taxon>Streptophyta</taxon>
        <taxon>Embryophyta</taxon>
        <taxon>Tracheophyta</taxon>
        <taxon>Spermatophyta</taxon>
        <taxon>Magnoliopsida</taxon>
        <taxon>eudicotyledons</taxon>
        <taxon>Gunneridae</taxon>
        <taxon>Pentapetalae</taxon>
        <taxon>asterids</taxon>
        <taxon>campanulids</taxon>
        <taxon>Asterales</taxon>
        <taxon>Asteraceae</taxon>
        <taxon>Asteroideae</taxon>
        <taxon>Heliantheae alliance</taxon>
        <taxon>Millerieae</taxon>
        <taxon>Smallanthus</taxon>
    </lineage>
</organism>
<evidence type="ECO:0000313" key="2">
    <source>
        <dbReference type="Proteomes" id="UP001056120"/>
    </source>
</evidence>